<name>A0A151K3S7_9HYME</name>
<keyword evidence="2" id="KW-1185">Reference proteome</keyword>
<accession>A0A151K3S7</accession>
<gene>
    <name evidence="1" type="ORF">ALC56_00050</name>
</gene>
<organism evidence="1 2">
    <name type="scientific">Trachymyrmex septentrionalis</name>
    <dbReference type="NCBI Taxonomy" id="34720"/>
    <lineage>
        <taxon>Eukaryota</taxon>
        <taxon>Metazoa</taxon>
        <taxon>Ecdysozoa</taxon>
        <taxon>Arthropoda</taxon>
        <taxon>Hexapoda</taxon>
        <taxon>Insecta</taxon>
        <taxon>Pterygota</taxon>
        <taxon>Neoptera</taxon>
        <taxon>Endopterygota</taxon>
        <taxon>Hymenoptera</taxon>
        <taxon>Apocrita</taxon>
        <taxon>Aculeata</taxon>
        <taxon>Formicoidea</taxon>
        <taxon>Formicidae</taxon>
        <taxon>Myrmicinae</taxon>
        <taxon>Trachymyrmex</taxon>
    </lineage>
</organism>
<sequence>QTAQLNTRVAWEQWCDELIASLEEQSRAKRPQLSIKRQLVTACTARFESLKDSVGERFVHVGAGYRLRWREIETAFVVLERMRNTIERHGIVKANTQRSMASL</sequence>
<dbReference type="STRING" id="34720.A0A151K3S7"/>
<proteinExistence type="predicted"/>
<protein>
    <submittedName>
        <fullName evidence="1">Uncharacterized protein</fullName>
    </submittedName>
</protein>
<evidence type="ECO:0000313" key="1">
    <source>
        <dbReference type="EMBL" id="KYN50673.1"/>
    </source>
</evidence>
<dbReference type="AlphaFoldDB" id="A0A151K3S7"/>
<reference evidence="1 2" key="1">
    <citation type="submission" date="2016-03" db="EMBL/GenBank/DDBJ databases">
        <title>Trachymyrmex septentrionalis WGS genome.</title>
        <authorList>
            <person name="Nygaard S."/>
            <person name="Hu H."/>
            <person name="Boomsma J."/>
            <person name="Zhang G."/>
        </authorList>
    </citation>
    <scope>NUCLEOTIDE SEQUENCE [LARGE SCALE GENOMIC DNA]</scope>
    <source>
        <strain evidence="1">Tsep2-gDNA-1</strain>
        <tissue evidence="1">Whole body</tissue>
    </source>
</reference>
<dbReference type="EMBL" id="LKEZ01003333">
    <property type="protein sequence ID" value="KYN50673.1"/>
    <property type="molecule type" value="Genomic_DNA"/>
</dbReference>
<comment type="caution">
    <text evidence="1">The sequence shown here is derived from an EMBL/GenBank/DDBJ whole genome shotgun (WGS) entry which is preliminary data.</text>
</comment>
<dbReference type="Proteomes" id="UP000078541">
    <property type="component" value="Unassembled WGS sequence"/>
</dbReference>
<feature type="non-terminal residue" evidence="1">
    <location>
        <position position="1"/>
    </location>
</feature>
<evidence type="ECO:0000313" key="2">
    <source>
        <dbReference type="Proteomes" id="UP000078541"/>
    </source>
</evidence>